<accession>A0A834HSY1</accession>
<comment type="caution">
    <text evidence="2">The sequence shown here is derived from an EMBL/GenBank/DDBJ whole genome shotgun (WGS) entry which is preliminary data.</text>
</comment>
<dbReference type="Proteomes" id="UP000626092">
    <property type="component" value="Unassembled WGS sequence"/>
</dbReference>
<protein>
    <submittedName>
        <fullName evidence="2">Uncharacterized protein</fullName>
    </submittedName>
</protein>
<feature type="signal peptide" evidence="1">
    <location>
        <begin position="1"/>
        <end position="21"/>
    </location>
</feature>
<keyword evidence="3" id="KW-1185">Reference proteome</keyword>
<keyword evidence="1" id="KW-0732">Signal</keyword>
<dbReference type="OrthoDB" id="10362508at2759"/>
<organism evidence="2 3">
    <name type="scientific">Rhododendron simsii</name>
    <name type="common">Sims's rhododendron</name>
    <dbReference type="NCBI Taxonomy" id="118357"/>
    <lineage>
        <taxon>Eukaryota</taxon>
        <taxon>Viridiplantae</taxon>
        <taxon>Streptophyta</taxon>
        <taxon>Embryophyta</taxon>
        <taxon>Tracheophyta</taxon>
        <taxon>Spermatophyta</taxon>
        <taxon>Magnoliopsida</taxon>
        <taxon>eudicotyledons</taxon>
        <taxon>Gunneridae</taxon>
        <taxon>Pentapetalae</taxon>
        <taxon>asterids</taxon>
        <taxon>Ericales</taxon>
        <taxon>Ericaceae</taxon>
        <taxon>Ericoideae</taxon>
        <taxon>Rhodoreae</taxon>
        <taxon>Rhododendron</taxon>
    </lineage>
</organism>
<name>A0A834HSY1_RHOSS</name>
<evidence type="ECO:0000313" key="3">
    <source>
        <dbReference type="Proteomes" id="UP000626092"/>
    </source>
</evidence>
<proteinExistence type="predicted"/>
<sequence length="128" mass="14554">MSHIQMRLVTLLIFCVATLWMSPCSTPLNAKTKLSALDGDPLSDSTEYRRLVEVTFTKLNQMNNHHVDVGKTKIYGKMRHDIGALKHTMLSMKDKTMNLEQNPNAPGDGVEMRRHIGELKDVVYNLQE</sequence>
<reference evidence="2" key="1">
    <citation type="submission" date="2019-11" db="EMBL/GenBank/DDBJ databases">
        <authorList>
            <person name="Liu Y."/>
            <person name="Hou J."/>
            <person name="Li T.-Q."/>
            <person name="Guan C.-H."/>
            <person name="Wu X."/>
            <person name="Wu H.-Z."/>
            <person name="Ling F."/>
            <person name="Zhang R."/>
            <person name="Shi X.-G."/>
            <person name="Ren J.-P."/>
            <person name="Chen E.-F."/>
            <person name="Sun J.-M."/>
        </authorList>
    </citation>
    <scope>NUCLEOTIDE SEQUENCE</scope>
    <source>
        <strain evidence="2">Adult_tree_wgs_1</strain>
        <tissue evidence="2">Leaves</tissue>
    </source>
</reference>
<dbReference type="AlphaFoldDB" id="A0A834HSY1"/>
<feature type="chain" id="PRO_5032928930" evidence="1">
    <location>
        <begin position="22"/>
        <end position="128"/>
    </location>
</feature>
<gene>
    <name evidence="2" type="ORF">RHSIM_Rhsim01G0134000</name>
</gene>
<dbReference type="EMBL" id="WJXA01000001">
    <property type="protein sequence ID" value="KAF7153536.1"/>
    <property type="molecule type" value="Genomic_DNA"/>
</dbReference>
<evidence type="ECO:0000313" key="2">
    <source>
        <dbReference type="EMBL" id="KAF7153536.1"/>
    </source>
</evidence>
<evidence type="ECO:0000256" key="1">
    <source>
        <dbReference type="SAM" id="SignalP"/>
    </source>
</evidence>